<dbReference type="Pfam" id="PF00293">
    <property type="entry name" value="NUDIX"/>
    <property type="match status" value="1"/>
</dbReference>
<dbReference type="AlphaFoldDB" id="A0A087B3H5"/>
<dbReference type="Proteomes" id="UP000029067">
    <property type="component" value="Unassembled WGS sequence"/>
</dbReference>
<keyword evidence="5" id="KW-1185">Reference proteome</keyword>
<comment type="caution">
    <text evidence="4">The sequence shown here is derived from an EMBL/GenBank/DDBJ whole genome shotgun (WGS) entry which is preliminary data.</text>
</comment>
<reference evidence="4 5" key="1">
    <citation type="submission" date="2014-03" db="EMBL/GenBank/DDBJ databases">
        <title>Genomics of Bifidobacteria.</title>
        <authorList>
            <person name="Ventura M."/>
            <person name="Milani C."/>
            <person name="Lugli G.A."/>
        </authorList>
    </citation>
    <scope>NUCLEOTIDE SEQUENCE [LARGE SCALE GENOMIC DNA]</scope>
    <source>
        <strain evidence="4 5">LMG 10738</strain>
    </source>
</reference>
<accession>A0A087B3H5</accession>
<sequence>MPTPEFILELRDKVGHAPLWLMGVSGCIVRDDGMLLLEQRADNGKWALVSGIVEPGEDPADTLVREAMEETGLAIEVTDLVAVKSDHELMTYPNGDRTWYMDHLFLAQLADGADDEPRVADDESTSVGWFAPGDLPVPVTESSVQRIAAVRDYLRHRAAGNAHAQFTVDGADRFR</sequence>
<proteinExistence type="predicted"/>
<dbReference type="PROSITE" id="PS00893">
    <property type="entry name" value="NUDIX_BOX"/>
    <property type="match status" value="1"/>
</dbReference>
<dbReference type="InterPro" id="IPR000086">
    <property type="entry name" value="NUDIX_hydrolase_dom"/>
</dbReference>
<evidence type="ECO:0000313" key="4">
    <source>
        <dbReference type="EMBL" id="KFI65575.1"/>
    </source>
</evidence>
<evidence type="ECO:0000259" key="3">
    <source>
        <dbReference type="PROSITE" id="PS51462"/>
    </source>
</evidence>
<organism evidence="4 5">
    <name type="scientific">Bifidobacterium cuniculi</name>
    <dbReference type="NCBI Taxonomy" id="1688"/>
    <lineage>
        <taxon>Bacteria</taxon>
        <taxon>Bacillati</taxon>
        <taxon>Actinomycetota</taxon>
        <taxon>Actinomycetes</taxon>
        <taxon>Bifidobacteriales</taxon>
        <taxon>Bifidobacteriaceae</taxon>
        <taxon>Bifidobacterium</taxon>
    </lineage>
</organism>
<protein>
    <submittedName>
        <fullName evidence="4">Nudix hydrolase family protein</fullName>
    </submittedName>
</protein>
<dbReference type="SUPFAM" id="SSF55811">
    <property type="entry name" value="Nudix"/>
    <property type="match status" value="1"/>
</dbReference>
<dbReference type="CDD" id="cd18879">
    <property type="entry name" value="NUDIX_Hydrolase"/>
    <property type="match status" value="1"/>
</dbReference>
<gene>
    <name evidence="4" type="ORF">BCUN_0068</name>
</gene>
<evidence type="ECO:0000256" key="2">
    <source>
        <dbReference type="ARBA" id="ARBA00022801"/>
    </source>
</evidence>
<dbReference type="eggNOG" id="COG1051">
    <property type="taxonomic scope" value="Bacteria"/>
</dbReference>
<feature type="domain" description="Nudix hydrolase" evidence="3">
    <location>
        <begin position="19"/>
        <end position="152"/>
    </location>
</feature>
<name>A0A087B3H5_9BIFI</name>
<keyword evidence="2 4" id="KW-0378">Hydrolase</keyword>
<dbReference type="PANTHER" id="PTHR43046">
    <property type="entry name" value="GDP-MANNOSE MANNOSYL HYDROLASE"/>
    <property type="match status" value="1"/>
</dbReference>
<dbReference type="PROSITE" id="PS51462">
    <property type="entry name" value="NUDIX"/>
    <property type="match status" value="1"/>
</dbReference>
<dbReference type="Gene3D" id="3.90.79.10">
    <property type="entry name" value="Nucleoside Triphosphate Pyrophosphohydrolase"/>
    <property type="match status" value="1"/>
</dbReference>
<evidence type="ECO:0000256" key="1">
    <source>
        <dbReference type="ARBA" id="ARBA00001946"/>
    </source>
</evidence>
<dbReference type="STRING" id="1688.BCUN_0068"/>
<comment type="cofactor">
    <cofactor evidence="1">
        <name>Mg(2+)</name>
        <dbReference type="ChEBI" id="CHEBI:18420"/>
    </cofactor>
</comment>
<dbReference type="OrthoDB" id="9814308at2"/>
<dbReference type="EMBL" id="JGYV01000001">
    <property type="protein sequence ID" value="KFI65575.1"/>
    <property type="molecule type" value="Genomic_DNA"/>
</dbReference>
<dbReference type="InterPro" id="IPR015797">
    <property type="entry name" value="NUDIX_hydrolase-like_dom_sf"/>
</dbReference>
<dbReference type="GO" id="GO:0016787">
    <property type="term" value="F:hydrolase activity"/>
    <property type="evidence" value="ECO:0007669"/>
    <property type="project" value="UniProtKB-KW"/>
</dbReference>
<dbReference type="PANTHER" id="PTHR43046:SF16">
    <property type="entry name" value="ADP-RIBOSE PYROPHOSPHATASE YJHB-RELATED"/>
    <property type="match status" value="1"/>
</dbReference>
<dbReference type="RefSeq" id="WP_033514818.1">
    <property type="nucleotide sequence ID" value="NZ_JGYV01000001.1"/>
</dbReference>
<dbReference type="InterPro" id="IPR020084">
    <property type="entry name" value="NUDIX_hydrolase_CS"/>
</dbReference>
<evidence type="ECO:0000313" key="5">
    <source>
        <dbReference type="Proteomes" id="UP000029067"/>
    </source>
</evidence>